<sequence length="278" mass="31431">MSMERNIGPPKRRTPPMSTMPLDAMNSHYGQYGDPPLYHNNYQPDYYQPDYHQPDYYQPDYYQPDHYQPDHYQPDYYQQPPSSHARSPRRHATPKRTKLAIFQGSVGRRRSASPRKRSPKRREGKVMPNPRAEFDASGEQEVHVGHSFSKVNSTGRTAGCRKAEGEYCVETDKNGVVRGGGNGENSTGIHERGVVTLRAASHEGIEIRVIRRKLQSTGEMTREFTLKVKSVGNDDNGSFIDAIDHETDLSTLVNIATLERVRKVVAPNTDEADDNDTA</sequence>
<evidence type="ECO:0000313" key="2">
    <source>
        <dbReference type="EMBL" id="KPI43520.1"/>
    </source>
</evidence>
<dbReference type="RefSeq" id="XP_018003483.1">
    <property type="nucleotide sequence ID" value="XM_018147361.1"/>
</dbReference>
<evidence type="ECO:0000256" key="1">
    <source>
        <dbReference type="SAM" id="MobiDB-lite"/>
    </source>
</evidence>
<dbReference type="SUPFAM" id="SSF81995">
    <property type="entry name" value="beta-sandwich domain of Sec23/24"/>
    <property type="match status" value="1"/>
</dbReference>
<proteinExistence type="predicted"/>
<protein>
    <submittedName>
        <fullName evidence="2">Uncharacterized protein</fullName>
    </submittedName>
</protein>
<reference evidence="2 3" key="1">
    <citation type="submission" date="2015-06" db="EMBL/GenBank/DDBJ databases">
        <title>Draft genome of the ant-associated black yeast Phialophora attae CBS 131958.</title>
        <authorList>
            <person name="Moreno L.F."/>
            <person name="Stielow B.J."/>
            <person name="de Hoog S."/>
            <person name="Vicente V.A."/>
            <person name="Weiss V.A."/>
            <person name="de Vries M."/>
            <person name="Cruz L.M."/>
            <person name="Souza E.M."/>
        </authorList>
    </citation>
    <scope>NUCLEOTIDE SEQUENCE [LARGE SCALE GENOMIC DNA]</scope>
    <source>
        <strain evidence="2 3">CBS 131958</strain>
    </source>
</reference>
<accession>A0A0N1HE28</accession>
<dbReference type="AlphaFoldDB" id="A0A0N1HE28"/>
<comment type="caution">
    <text evidence="2">The sequence shown here is derived from an EMBL/GenBank/DDBJ whole genome shotgun (WGS) entry which is preliminary data.</text>
</comment>
<keyword evidence="3" id="KW-1185">Reference proteome</keyword>
<name>A0A0N1HE28_9EURO</name>
<gene>
    <name evidence="2" type="ORF">AB675_7025</name>
</gene>
<feature type="compositionally biased region" description="Basic residues" evidence="1">
    <location>
        <begin position="86"/>
        <end position="98"/>
    </location>
</feature>
<feature type="compositionally biased region" description="Low complexity" evidence="1">
    <location>
        <begin position="42"/>
        <end position="66"/>
    </location>
</feature>
<dbReference type="Proteomes" id="UP000038010">
    <property type="component" value="Unassembled WGS sequence"/>
</dbReference>
<dbReference type="EMBL" id="LFJN01000005">
    <property type="protein sequence ID" value="KPI43520.1"/>
    <property type="molecule type" value="Genomic_DNA"/>
</dbReference>
<dbReference type="GeneID" id="28739241"/>
<evidence type="ECO:0000313" key="3">
    <source>
        <dbReference type="Proteomes" id="UP000038010"/>
    </source>
</evidence>
<feature type="region of interest" description="Disordered" evidence="1">
    <location>
        <begin position="1"/>
        <end position="141"/>
    </location>
</feature>
<dbReference type="VEuPathDB" id="FungiDB:AB675_7025"/>
<organism evidence="2 3">
    <name type="scientific">Cyphellophora attinorum</name>
    <dbReference type="NCBI Taxonomy" id="1664694"/>
    <lineage>
        <taxon>Eukaryota</taxon>
        <taxon>Fungi</taxon>
        <taxon>Dikarya</taxon>
        <taxon>Ascomycota</taxon>
        <taxon>Pezizomycotina</taxon>
        <taxon>Eurotiomycetes</taxon>
        <taxon>Chaetothyriomycetidae</taxon>
        <taxon>Chaetothyriales</taxon>
        <taxon>Cyphellophoraceae</taxon>
        <taxon>Cyphellophora</taxon>
    </lineage>
</organism>
<feature type="compositionally biased region" description="Basic residues" evidence="1">
    <location>
        <begin position="107"/>
        <end position="123"/>
    </location>
</feature>